<dbReference type="Proteomes" id="UP000001542">
    <property type="component" value="Unassembled WGS sequence"/>
</dbReference>
<dbReference type="Pfam" id="PF04577">
    <property type="entry name" value="Glyco_transf_61"/>
    <property type="match status" value="1"/>
</dbReference>
<reference evidence="5" key="1">
    <citation type="submission" date="2006-10" db="EMBL/GenBank/DDBJ databases">
        <authorList>
            <person name="Amadeo P."/>
            <person name="Zhao Q."/>
            <person name="Wortman J."/>
            <person name="Fraser-Liggett C."/>
            <person name="Carlton J."/>
        </authorList>
    </citation>
    <scope>NUCLEOTIDE SEQUENCE</scope>
    <source>
        <strain evidence="5">G3</strain>
    </source>
</reference>
<dbReference type="AlphaFoldDB" id="A2EDU2"/>
<evidence type="ECO:0000313" key="6">
    <source>
        <dbReference type="Proteomes" id="UP000001542"/>
    </source>
</evidence>
<keyword evidence="3" id="KW-0325">Glycoprotein</keyword>
<dbReference type="InParanoid" id="A2EDU2"/>
<feature type="domain" description="Glycosyltransferase 61 catalytic" evidence="4">
    <location>
        <begin position="84"/>
        <end position="256"/>
    </location>
</feature>
<proteinExistence type="predicted"/>
<dbReference type="GO" id="GO:0016757">
    <property type="term" value="F:glycosyltransferase activity"/>
    <property type="evidence" value="ECO:0000318"/>
    <property type="project" value="GO_Central"/>
</dbReference>
<accession>A2EDU2</accession>
<dbReference type="PANTHER" id="PTHR48437:SF1">
    <property type="entry name" value="INITIATOR BINDING DOMAIN-CONTAINING PROTEIN"/>
    <property type="match status" value="1"/>
</dbReference>
<gene>
    <name evidence="5" type="ORF">TVAG_363730</name>
</gene>
<keyword evidence="2" id="KW-0808">Transferase</keyword>
<keyword evidence="6" id="KW-1185">Reference proteome</keyword>
<dbReference type="PANTHER" id="PTHR48437">
    <property type="entry name" value="INITIATOR BINDING DOMAIN-CONTAINING PROTEIN"/>
    <property type="match status" value="1"/>
</dbReference>
<evidence type="ECO:0000259" key="4">
    <source>
        <dbReference type="Pfam" id="PF04577"/>
    </source>
</evidence>
<dbReference type="EMBL" id="DS113363">
    <property type="protein sequence ID" value="EAY09158.1"/>
    <property type="molecule type" value="Genomic_DNA"/>
</dbReference>
<evidence type="ECO:0000313" key="5">
    <source>
        <dbReference type="EMBL" id="EAY09158.1"/>
    </source>
</evidence>
<dbReference type="RefSeq" id="XP_001321381.1">
    <property type="nucleotide sequence ID" value="XM_001321346.1"/>
</dbReference>
<evidence type="ECO:0000256" key="3">
    <source>
        <dbReference type="ARBA" id="ARBA00023180"/>
    </source>
</evidence>
<keyword evidence="1" id="KW-0328">Glycosyltransferase</keyword>
<organism evidence="5 6">
    <name type="scientific">Trichomonas vaginalis (strain ATCC PRA-98 / G3)</name>
    <dbReference type="NCBI Taxonomy" id="412133"/>
    <lineage>
        <taxon>Eukaryota</taxon>
        <taxon>Metamonada</taxon>
        <taxon>Parabasalia</taxon>
        <taxon>Trichomonadida</taxon>
        <taxon>Trichomonadidae</taxon>
        <taxon>Trichomonas</taxon>
    </lineage>
</organism>
<sequence length="288" mass="32590">MNLFIHNIIEGRESFIDQAHHFHGNWVHAKKMYASYEYAISDGVTVFEAGDMNNFRNIFKYHPGRVVGAYDNVIVLGHVGVGLFGHFMNEVLTQTVLFPEEIQRKSYIIVKGNRSMWEGIMAALGFEGRTIVLQPEQWIYCENLYTVVEPRPHGGYYGPAIDNLHTVLRKAFNISHIIPTKIGFLNRKGPLRVVANYGALIEAAKKKYPDSDFFLIPDTLVAYEAAKTFSTCRIMMTTTGSSCNNIMYMADKTCIIKLVGPIVDVSNIVVPISIEIYQINIYYPGLLH</sequence>
<dbReference type="KEGG" id="tva:4767074"/>
<name>A2EDU2_TRIV3</name>
<dbReference type="VEuPathDB" id="TrichDB:TVAG_363730"/>
<evidence type="ECO:0000256" key="2">
    <source>
        <dbReference type="ARBA" id="ARBA00022679"/>
    </source>
</evidence>
<dbReference type="InterPro" id="IPR007657">
    <property type="entry name" value="Glycosyltransferase_61"/>
</dbReference>
<reference evidence="5" key="2">
    <citation type="journal article" date="2007" name="Science">
        <title>Draft genome sequence of the sexually transmitted pathogen Trichomonas vaginalis.</title>
        <authorList>
            <person name="Carlton J.M."/>
            <person name="Hirt R.P."/>
            <person name="Silva J.C."/>
            <person name="Delcher A.L."/>
            <person name="Schatz M."/>
            <person name="Zhao Q."/>
            <person name="Wortman J.R."/>
            <person name="Bidwell S.L."/>
            <person name="Alsmark U.C.M."/>
            <person name="Besteiro S."/>
            <person name="Sicheritz-Ponten T."/>
            <person name="Noel C.J."/>
            <person name="Dacks J.B."/>
            <person name="Foster P.G."/>
            <person name="Simillion C."/>
            <person name="Van de Peer Y."/>
            <person name="Miranda-Saavedra D."/>
            <person name="Barton G.J."/>
            <person name="Westrop G.D."/>
            <person name="Mueller S."/>
            <person name="Dessi D."/>
            <person name="Fiori P.L."/>
            <person name="Ren Q."/>
            <person name="Paulsen I."/>
            <person name="Zhang H."/>
            <person name="Bastida-Corcuera F.D."/>
            <person name="Simoes-Barbosa A."/>
            <person name="Brown M.T."/>
            <person name="Hayes R.D."/>
            <person name="Mukherjee M."/>
            <person name="Okumura C.Y."/>
            <person name="Schneider R."/>
            <person name="Smith A.J."/>
            <person name="Vanacova S."/>
            <person name="Villalvazo M."/>
            <person name="Haas B.J."/>
            <person name="Pertea M."/>
            <person name="Feldblyum T.V."/>
            <person name="Utterback T.R."/>
            <person name="Shu C.L."/>
            <person name="Osoegawa K."/>
            <person name="de Jong P.J."/>
            <person name="Hrdy I."/>
            <person name="Horvathova L."/>
            <person name="Zubacova Z."/>
            <person name="Dolezal P."/>
            <person name="Malik S.B."/>
            <person name="Logsdon J.M. Jr."/>
            <person name="Henze K."/>
            <person name="Gupta A."/>
            <person name="Wang C.C."/>
            <person name="Dunne R.L."/>
            <person name="Upcroft J.A."/>
            <person name="Upcroft P."/>
            <person name="White O."/>
            <person name="Salzberg S.L."/>
            <person name="Tang P."/>
            <person name="Chiu C.-H."/>
            <person name="Lee Y.-S."/>
            <person name="Embley T.M."/>
            <person name="Coombs G.H."/>
            <person name="Mottram J.C."/>
            <person name="Tachezy J."/>
            <person name="Fraser-Liggett C.M."/>
            <person name="Johnson P.J."/>
        </authorList>
    </citation>
    <scope>NUCLEOTIDE SEQUENCE [LARGE SCALE GENOMIC DNA]</scope>
    <source>
        <strain evidence="5">G3</strain>
    </source>
</reference>
<evidence type="ECO:0000256" key="1">
    <source>
        <dbReference type="ARBA" id="ARBA00022676"/>
    </source>
</evidence>
<dbReference type="VEuPathDB" id="TrichDB:TVAGG3_0948630"/>
<protein>
    <recommendedName>
        <fullName evidence="4">Glycosyltransferase 61 catalytic domain-containing protein</fullName>
    </recommendedName>
</protein>
<dbReference type="InterPro" id="IPR049625">
    <property type="entry name" value="Glyco_transf_61_cat"/>
</dbReference>